<keyword evidence="3" id="KW-1185">Reference proteome</keyword>
<reference evidence="2" key="1">
    <citation type="submission" date="2022-07" db="EMBL/GenBank/DDBJ databases">
        <title>Genome Sequence of Leucocoprinus birnbaumii.</title>
        <authorList>
            <person name="Buettner E."/>
        </authorList>
    </citation>
    <scope>NUCLEOTIDE SEQUENCE</scope>
    <source>
        <strain evidence="2">VT141</strain>
    </source>
</reference>
<accession>A0AAD5W3B9</accession>
<feature type="region of interest" description="Disordered" evidence="1">
    <location>
        <begin position="7"/>
        <end position="73"/>
    </location>
</feature>
<evidence type="ECO:0000313" key="3">
    <source>
        <dbReference type="Proteomes" id="UP001213000"/>
    </source>
</evidence>
<dbReference type="Proteomes" id="UP001213000">
    <property type="component" value="Unassembled WGS sequence"/>
</dbReference>
<comment type="caution">
    <text evidence="2">The sequence shown here is derived from an EMBL/GenBank/DDBJ whole genome shotgun (WGS) entry which is preliminary data.</text>
</comment>
<dbReference type="EMBL" id="JANIEX010000023">
    <property type="protein sequence ID" value="KAJ3575941.1"/>
    <property type="molecule type" value="Genomic_DNA"/>
</dbReference>
<sequence length="86" mass="9735">MLLFEEWIDPNGLNGSSNSRPATPELLDQDKSRSPTPVPRQATPKPYPSKPRSRDCRVAEVTSESDDAMPVDRAYHMRRTMAFEDS</sequence>
<proteinExistence type="predicted"/>
<evidence type="ECO:0000313" key="2">
    <source>
        <dbReference type="EMBL" id="KAJ3575941.1"/>
    </source>
</evidence>
<protein>
    <submittedName>
        <fullName evidence="2">Uncharacterized protein</fullName>
    </submittedName>
</protein>
<organism evidence="2 3">
    <name type="scientific">Leucocoprinus birnbaumii</name>
    <dbReference type="NCBI Taxonomy" id="56174"/>
    <lineage>
        <taxon>Eukaryota</taxon>
        <taxon>Fungi</taxon>
        <taxon>Dikarya</taxon>
        <taxon>Basidiomycota</taxon>
        <taxon>Agaricomycotina</taxon>
        <taxon>Agaricomycetes</taxon>
        <taxon>Agaricomycetidae</taxon>
        <taxon>Agaricales</taxon>
        <taxon>Agaricineae</taxon>
        <taxon>Agaricaceae</taxon>
        <taxon>Leucocoprinus</taxon>
    </lineage>
</organism>
<name>A0AAD5W3B9_9AGAR</name>
<evidence type="ECO:0000256" key="1">
    <source>
        <dbReference type="SAM" id="MobiDB-lite"/>
    </source>
</evidence>
<dbReference type="AlphaFoldDB" id="A0AAD5W3B9"/>
<gene>
    <name evidence="2" type="ORF">NP233_g764</name>
</gene>